<keyword evidence="2" id="KW-0732">Signal</keyword>
<gene>
    <name evidence="3" type="ORF">AYM40_07065</name>
</gene>
<evidence type="ECO:0000256" key="2">
    <source>
        <dbReference type="SAM" id="SignalP"/>
    </source>
</evidence>
<dbReference type="EMBL" id="CP014578">
    <property type="protein sequence ID" value="ANB74592.1"/>
    <property type="molecule type" value="Genomic_DNA"/>
</dbReference>
<dbReference type="InterPro" id="IPR025421">
    <property type="entry name" value="DUF4148"/>
</dbReference>
<evidence type="ECO:0000313" key="3">
    <source>
        <dbReference type="EMBL" id="ANB74592.1"/>
    </source>
</evidence>
<feature type="signal peptide" evidence="2">
    <location>
        <begin position="1"/>
        <end position="16"/>
    </location>
</feature>
<dbReference type="AlphaFoldDB" id="A0A160FPK8"/>
<reference evidence="3 4" key="1">
    <citation type="journal article" date="2016" name="Gene">
        <title>PacBio SMRT assembly of a complex multi-replicon genome reveals chlorocatechol degradative operon in a region of genome plasticity.</title>
        <authorList>
            <person name="Ricker N."/>
            <person name="Shen S.Y."/>
            <person name="Goordial J."/>
            <person name="Jin S."/>
            <person name="Fulthorpe R.R."/>
        </authorList>
    </citation>
    <scope>NUCLEOTIDE SEQUENCE [LARGE SCALE GENOMIC DNA]</scope>
    <source>
        <strain evidence="3 4">OLGA172</strain>
    </source>
</reference>
<dbReference type="KEGG" id="buz:AYM40_07065"/>
<feature type="compositionally biased region" description="Polar residues" evidence="1">
    <location>
        <begin position="65"/>
        <end position="84"/>
    </location>
</feature>
<dbReference type="Pfam" id="PF13663">
    <property type="entry name" value="DUF4148"/>
    <property type="match status" value="1"/>
</dbReference>
<dbReference type="Proteomes" id="UP000076852">
    <property type="component" value="Chromosome 1"/>
</dbReference>
<sequence>MTLAATVALCSVPAFAQDVAQPASPLTHAQVMDQLYQLESVGYDPTATNYPGDIDAAERRLALQQAEQKQASDHSVTMRANHSQ</sequence>
<evidence type="ECO:0000256" key="1">
    <source>
        <dbReference type="SAM" id="MobiDB-lite"/>
    </source>
</evidence>
<protein>
    <recommendedName>
        <fullName evidence="5">DUF4148 domain-containing protein</fullName>
    </recommendedName>
</protein>
<evidence type="ECO:0008006" key="5">
    <source>
        <dbReference type="Google" id="ProtNLM"/>
    </source>
</evidence>
<evidence type="ECO:0000313" key="4">
    <source>
        <dbReference type="Proteomes" id="UP000076852"/>
    </source>
</evidence>
<keyword evidence="4" id="KW-1185">Reference proteome</keyword>
<proteinExistence type="predicted"/>
<organism evidence="3 4">
    <name type="scientific">Paraburkholderia phytofirmans OLGA172</name>
    <dbReference type="NCBI Taxonomy" id="1417228"/>
    <lineage>
        <taxon>Bacteria</taxon>
        <taxon>Pseudomonadati</taxon>
        <taxon>Pseudomonadota</taxon>
        <taxon>Betaproteobacteria</taxon>
        <taxon>Burkholderiales</taxon>
        <taxon>Burkholderiaceae</taxon>
        <taxon>Paraburkholderia</taxon>
    </lineage>
</organism>
<accession>A0A160FPK8</accession>
<feature type="region of interest" description="Disordered" evidence="1">
    <location>
        <begin position="64"/>
        <end position="84"/>
    </location>
</feature>
<name>A0A160FPK8_9BURK</name>
<feature type="chain" id="PRO_5007814585" description="DUF4148 domain-containing protein" evidence="2">
    <location>
        <begin position="17"/>
        <end position="84"/>
    </location>
</feature>